<dbReference type="InterPro" id="IPR023214">
    <property type="entry name" value="HAD_sf"/>
</dbReference>
<evidence type="ECO:0000256" key="1">
    <source>
        <dbReference type="ARBA" id="ARBA00022729"/>
    </source>
</evidence>
<dbReference type="InterPro" id="IPR036412">
    <property type="entry name" value="HAD-like_sf"/>
</dbReference>
<dbReference type="OrthoDB" id="193314at2"/>
<accession>A0A4R2H959</accession>
<reference evidence="2 3" key="1">
    <citation type="journal article" date="2015" name="Stand. Genomic Sci.">
        <title>Genomic Encyclopedia of Bacterial and Archaeal Type Strains, Phase III: the genomes of soil and plant-associated and newly described type strains.</title>
        <authorList>
            <person name="Whitman W.B."/>
            <person name="Woyke T."/>
            <person name="Klenk H.P."/>
            <person name="Zhou Y."/>
            <person name="Lilburn T.G."/>
            <person name="Beck B.J."/>
            <person name="De Vos P."/>
            <person name="Vandamme P."/>
            <person name="Eisen J.A."/>
            <person name="Garrity G."/>
            <person name="Hugenholtz P."/>
            <person name="Kyrpides N.C."/>
        </authorList>
    </citation>
    <scope>NUCLEOTIDE SEQUENCE [LARGE SCALE GENOMIC DNA]</scope>
    <source>
        <strain evidence="2 3">VKM Ac-2572</strain>
    </source>
</reference>
<dbReference type="Pfam" id="PF03767">
    <property type="entry name" value="Acid_phosphat_B"/>
    <property type="match status" value="1"/>
</dbReference>
<gene>
    <name evidence="2" type="ORF">EV652_110266</name>
</gene>
<dbReference type="EMBL" id="SLWN01000010">
    <property type="protein sequence ID" value="TCO22280.1"/>
    <property type="molecule type" value="Genomic_DNA"/>
</dbReference>
<dbReference type="InterPro" id="IPR005519">
    <property type="entry name" value="Acid_phosphat_B-like"/>
</dbReference>
<proteinExistence type="predicted"/>
<dbReference type="PROSITE" id="PS51318">
    <property type="entry name" value="TAT"/>
    <property type="match status" value="1"/>
</dbReference>
<protein>
    <submittedName>
        <fullName evidence="2">Putative acid phosphatase of HAD superfamily subfamily IIIB</fullName>
    </submittedName>
</protein>
<keyword evidence="1" id="KW-0732">Signal</keyword>
<name>A0A4R2H959_9ACTN</name>
<dbReference type="SUPFAM" id="SSF56784">
    <property type="entry name" value="HAD-like"/>
    <property type="match status" value="1"/>
</dbReference>
<dbReference type="PANTHER" id="PTHR31284:SF10">
    <property type="entry name" value="ACID PHOSPHATASE-LIKE PROTEIN"/>
    <property type="match status" value="1"/>
</dbReference>
<dbReference type="RefSeq" id="WP_132212392.1">
    <property type="nucleotide sequence ID" value="NZ_SLWN01000010.1"/>
</dbReference>
<dbReference type="Proteomes" id="UP000294508">
    <property type="component" value="Unassembled WGS sequence"/>
</dbReference>
<evidence type="ECO:0000313" key="2">
    <source>
        <dbReference type="EMBL" id="TCO22280.1"/>
    </source>
</evidence>
<organism evidence="2 3">
    <name type="scientific">Kribbella steppae</name>
    <dbReference type="NCBI Taxonomy" id="2512223"/>
    <lineage>
        <taxon>Bacteria</taxon>
        <taxon>Bacillati</taxon>
        <taxon>Actinomycetota</taxon>
        <taxon>Actinomycetes</taxon>
        <taxon>Propionibacteriales</taxon>
        <taxon>Kribbellaceae</taxon>
        <taxon>Kribbella</taxon>
    </lineage>
</organism>
<evidence type="ECO:0000313" key="3">
    <source>
        <dbReference type="Proteomes" id="UP000294508"/>
    </source>
</evidence>
<dbReference type="Gene3D" id="3.40.50.1000">
    <property type="entry name" value="HAD superfamily/HAD-like"/>
    <property type="match status" value="1"/>
</dbReference>
<dbReference type="InterPro" id="IPR006311">
    <property type="entry name" value="TAT_signal"/>
</dbReference>
<dbReference type="AlphaFoldDB" id="A0A4R2H959"/>
<keyword evidence="3" id="KW-1185">Reference proteome</keyword>
<dbReference type="PANTHER" id="PTHR31284">
    <property type="entry name" value="ACID PHOSPHATASE-LIKE PROTEIN"/>
    <property type="match status" value="1"/>
</dbReference>
<sequence length="286" mass="30715">MSIRSWRRPSRRLVLTGAASVAIASIVGGVAYSAGVAAQQPAIQTSTPRTERQVTNIDVLRQQLRNYYGDPLGTGTFGANSNYAKEAKSVAAAGARWISTTHHTRTATKTKAILLDVDDTSLATWNYEIASNWAYNPATNATYVLDQKFPAVPGMVDLVKTAEREGYAVFFLTGRGAAQEQATLGNLTADGVGIDAGFPKPTTLPNGEDGLFTKPAVADYPDYLKTACAADPNGSCTTIHYKSATRAHIESLGYDIVANFGDQYSDLKGGYADRTFKLPNPNYYLP</sequence>
<comment type="caution">
    <text evidence="2">The sequence shown here is derived from an EMBL/GenBank/DDBJ whole genome shotgun (WGS) entry which is preliminary data.</text>
</comment>